<dbReference type="PATRIC" id="fig|1227739.3.peg.4273"/>
<dbReference type="SUPFAM" id="SSF51971">
    <property type="entry name" value="Nucleotide-binding domain"/>
    <property type="match status" value="1"/>
</dbReference>
<dbReference type="Pfam" id="PF01266">
    <property type="entry name" value="DAO"/>
    <property type="match status" value="1"/>
</dbReference>
<feature type="domain" description="FAD dependent oxidoreductase" evidence="1">
    <location>
        <begin position="38"/>
        <end position="395"/>
    </location>
</feature>
<dbReference type="GO" id="GO:0005737">
    <property type="term" value="C:cytoplasm"/>
    <property type="evidence" value="ECO:0007669"/>
    <property type="project" value="TreeGrafter"/>
</dbReference>
<dbReference type="Gene3D" id="3.50.50.60">
    <property type="entry name" value="FAD/NAD(P)-binding domain"/>
    <property type="match status" value="1"/>
</dbReference>
<dbReference type="AlphaFoldDB" id="W8FAQ2"/>
<dbReference type="InterPro" id="IPR006076">
    <property type="entry name" value="FAD-dep_OxRdtase"/>
</dbReference>
<evidence type="ECO:0000259" key="1">
    <source>
        <dbReference type="Pfam" id="PF01266"/>
    </source>
</evidence>
<evidence type="ECO:0000313" key="2">
    <source>
        <dbReference type="EMBL" id="AHJ99721.1"/>
    </source>
</evidence>
<proteinExistence type="predicted"/>
<dbReference type="InterPro" id="IPR036188">
    <property type="entry name" value="FAD/NAD-bd_sf"/>
</dbReference>
<organism evidence="2 3">
    <name type="scientific">Hymenobacter swuensis DY53</name>
    <dbReference type="NCBI Taxonomy" id="1227739"/>
    <lineage>
        <taxon>Bacteria</taxon>
        <taxon>Pseudomonadati</taxon>
        <taxon>Bacteroidota</taxon>
        <taxon>Cytophagia</taxon>
        <taxon>Cytophagales</taxon>
        <taxon>Hymenobacteraceae</taxon>
        <taxon>Hymenobacter</taxon>
    </lineage>
</organism>
<dbReference type="Proteomes" id="UP000019423">
    <property type="component" value="Chromosome"/>
</dbReference>
<accession>W8FAQ2</accession>
<dbReference type="eggNOG" id="COG0665">
    <property type="taxonomic scope" value="Bacteria"/>
</dbReference>
<dbReference type="Gene3D" id="3.30.9.10">
    <property type="entry name" value="D-Amino Acid Oxidase, subunit A, domain 2"/>
    <property type="match status" value="1"/>
</dbReference>
<dbReference type="HOGENOM" id="CLU_727194_0_0_10"/>
<dbReference type="PANTHER" id="PTHR13847:SF281">
    <property type="entry name" value="FAD DEPENDENT OXIDOREDUCTASE DOMAIN-CONTAINING PROTEIN"/>
    <property type="match status" value="1"/>
</dbReference>
<gene>
    <name evidence="2" type="ORF">Hsw_4126</name>
</gene>
<reference evidence="2 3" key="1">
    <citation type="submission" date="2014-01" db="EMBL/GenBank/DDBJ databases">
        <title>Complete genome sequence of ionizing-radiation resistance bacterium Hymenobacter swuensis DY53.</title>
        <authorList>
            <person name="Jung J.-H."/>
            <person name="Jeong S.-W."/>
            <person name="Joe M.-H."/>
            <person name="Cho y.-j."/>
            <person name="Kim M.-K."/>
            <person name="Lim S.-Y."/>
        </authorList>
    </citation>
    <scope>NUCLEOTIDE SEQUENCE [LARGE SCALE GENOMIC DNA]</scope>
    <source>
        <strain evidence="2 3">DY53</strain>
    </source>
</reference>
<sequence length="397" mass="43338">MRGFFFVRISGRFRLLIDGLLMKNLSYWEHQTFLQGADVVIIGAGLVGLTAAIYTRQLRPTARVLVLERDTLPNGASTKNAGFACFGSISELREQEQRGGPEALLRVVQARWHGLRRLRELLGDEAIGYRPEGGYELFRPEEAGLAATCREHVAYYNALLAPVIGSAGIFRDASAQLPVLGLGGATVMLENTAEGSLDTGRMMHTLLQRAWAAGVTVLHGCPVLGVETGAGGVRVQLDELELAAGQVLVATNAFSRQLLPDLDVVPGRGQVLVTEPIPGLHLPGTFHYDKGYYYFRQVEERILLGGGRNLDFQAETTTESGLTRLVQQRLEQLLHEVIVPGHRPRIDYRWSGVMAFGRELEPIIREVQPGLFVAVRCNGMGVALGASSGWQAAQLMG</sequence>
<dbReference type="PANTHER" id="PTHR13847">
    <property type="entry name" value="SARCOSINE DEHYDROGENASE-RELATED"/>
    <property type="match status" value="1"/>
</dbReference>
<dbReference type="STRING" id="1227739.Hsw_4126"/>
<evidence type="ECO:0000313" key="3">
    <source>
        <dbReference type="Proteomes" id="UP000019423"/>
    </source>
</evidence>
<keyword evidence="3" id="KW-1185">Reference proteome</keyword>
<protein>
    <recommendedName>
        <fullName evidence="1">FAD dependent oxidoreductase domain-containing protein</fullName>
    </recommendedName>
</protein>
<dbReference type="EMBL" id="CP007145">
    <property type="protein sequence ID" value="AHJ99721.1"/>
    <property type="molecule type" value="Genomic_DNA"/>
</dbReference>
<dbReference type="KEGG" id="hsw:Hsw_4126"/>
<name>W8FAQ2_9BACT</name>